<dbReference type="KEGG" id="rhy:RD110_10320"/>
<feature type="coiled-coil region" evidence="12">
    <location>
        <begin position="475"/>
        <end position="506"/>
    </location>
</feature>
<keyword evidence="17" id="KW-1185">Reference proteome</keyword>
<evidence type="ECO:0000256" key="5">
    <source>
        <dbReference type="ARBA" id="ARBA00022519"/>
    </source>
</evidence>
<dbReference type="EMBL" id="CP019236">
    <property type="protein sequence ID" value="APW37534.1"/>
    <property type="molecule type" value="Genomic_DNA"/>
</dbReference>
<keyword evidence="5" id="KW-0997">Cell inner membrane</keyword>
<dbReference type="PROSITE" id="PS50111">
    <property type="entry name" value="CHEMOTAXIS_TRANSDUC_2"/>
    <property type="match status" value="1"/>
</dbReference>
<sequence>MNGLKISTRLIIIIGLLSVLLIGVGLLGLFGIADSNASLKTVYEDRTVPMQQLNDVRRLLLQDRLSIASAVVTGTPETGRAAADELASNGKLIDSTWAAYMATYLTPEESELAKRIEAGRALIEKEAIGPMTDALRANDMALGRRLAMGTVERVFGAVQAPLADIIKLQVDVAKTEYEAAVQRYDRLRLFSIVSIVVGVGSAAALGWLLVNNISRSMEEAVTAANHIAEGDLRQNIEAGGATEIGQLKTALVGMQQALRAVVSQVRQGSDSVATASAQIAQGNHDLSSRTESQASALQQTAASMEELSSTVRQNADNARSANQLAANASTVALQGGEVVNEVVQTMREINDSSRKIADIIGVIDGIAFQTNILALNAAVEAARAGEQGRGFAVVASEVRGLAQRSAEAAKEIKILISDSVGRVEKGSLLVDRAGATMTEVVASIRRVTDIMGEISAASTEQSLGVAQVGEAVTQMDQATQQNAALVEEMAAAASSLRSQAEELVNAVGVFKLRAVEG</sequence>
<dbReference type="InterPro" id="IPR004090">
    <property type="entry name" value="Chemotax_Me-accpt_rcpt"/>
</dbReference>
<evidence type="ECO:0000256" key="11">
    <source>
        <dbReference type="PROSITE-ProRule" id="PRU00284"/>
    </source>
</evidence>
<dbReference type="SUPFAM" id="SSF58104">
    <property type="entry name" value="Methyl-accepting chemotaxis protein (MCP) signaling domain"/>
    <property type="match status" value="1"/>
</dbReference>
<protein>
    <submittedName>
        <fullName evidence="16">Methyl-accepting chemotaxis protein</fullName>
    </submittedName>
</protein>
<dbReference type="PROSITE" id="PS50885">
    <property type="entry name" value="HAMP"/>
    <property type="match status" value="1"/>
</dbReference>
<gene>
    <name evidence="16" type="ORF">RD110_10320</name>
</gene>
<keyword evidence="4" id="KW-0145">Chemotaxis</keyword>
<keyword evidence="8 13" id="KW-0472">Membrane</keyword>
<dbReference type="Pfam" id="PF00672">
    <property type="entry name" value="HAMP"/>
    <property type="match status" value="1"/>
</dbReference>
<evidence type="ECO:0000256" key="13">
    <source>
        <dbReference type="SAM" id="Phobius"/>
    </source>
</evidence>
<evidence type="ECO:0000259" key="14">
    <source>
        <dbReference type="PROSITE" id="PS50111"/>
    </source>
</evidence>
<dbReference type="GO" id="GO:0006935">
    <property type="term" value="P:chemotaxis"/>
    <property type="evidence" value="ECO:0007669"/>
    <property type="project" value="UniProtKB-KW"/>
</dbReference>
<keyword evidence="12" id="KW-0175">Coiled coil</keyword>
<dbReference type="CDD" id="cd11386">
    <property type="entry name" value="MCP_signal"/>
    <property type="match status" value="1"/>
</dbReference>
<evidence type="ECO:0000256" key="2">
    <source>
        <dbReference type="ARBA" id="ARBA00022475"/>
    </source>
</evidence>
<proteinExistence type="inferred from homology"/>
<feature type="transmembrane region" description="Helical" evidence="13">
    <location>
        <begin position="6"/>
        <end position="30"/>
    </location>
</feature>
<dbReference type="CDD" id="cd06225">
    <property type="entry name" value="HAMP"/>
    <property type="match status" value="1"/>
</dbReference>
<evidence type="ECO:0000256" key="1">
    <source>
        <dbReference type="ARBA" id="ARBA00004429"/>
    </source>
</evidence>
<dbReference type="InterPro" id="IPR051310">
    <property type="entry name" value="MCP_chemotaxis"/>
</dbReference>
<evidence type="ECO:0000256" key="7">
    <source>
        <dbReference type="ARBA" id="ARBA00022989"/>
    </source>
</evidence>
<dbReference type="PRINTS" id="PR00260">
    <property type="entry name" value="CHEMTRNSDUCR"/>
</dbReference>
<dbReference type="SMART" id="SM00283">
    <property type="entry name" value="MA"/>
    <property type="match status" value="1"/>
</dbReference>
<dbReference type="GO" id="GO:0005886">
    <property type="term" value="C:plasma membrane"/>
    <property type="evidence" value="ECO:0007669"/>
    <property type="project" value="UniProtKB-SubCell"/>
</dbReference>
<keyword evidence="6 13" id="KW-0812">Transmembrane</keyword>
<dbReference type="STRING" id="1842727.RD110_10320"/>
<evidence type="ECO:0000256" key="12">
    <source>
        <dbReference type="SAM" id="Coils"/>
    </source>
</evidence>
<name>A0A1P8JUV4_9BURK</name>
<dbReference type="RefSeq" id="WP_076199143.1">
    <property type="nucleotide sequence ID" value="NZ_CP019236.1"/>
</dbReference>
<feature type="transmembrane region" description="Helical" evidence="13">
    <location>
        <begin position="189"/>
        <end position="210"/>
    </location>
</feature>
<evidence type="ECO:0000256" key="8">
    <source>
        <dbReference type="ARBA" id="ARBA00023136"/>
    </source>
</evidence>
<dbReference type="Gene3D" id="1.10.287.950">
    <property type="entry name" value="Methyl-accepting chemotaxis protein"/>
    <property type="match status" value="1"/>
</dbReference>
<dbReference type="SMART" id="SM00304">
    <property type="entry name" value="HAMP"/>
    <property type="match status" value="1"/>
</dbReference>
<dbReference type="PANTHER" id="PTHR43531">
    <property type="entry name" value="PROTEIN ICFG"/>
    <property type="match status" value="1"/>
</dbReference>
<dbReference type="InterPro" id="IPR004089">
    <property type="entry name" value="MCPsignal_dom"/>
</dbReference>
<keyword evidence="7 13" id="KW-1133">Transmembrane helix</keyword>
<evidence type="ECO:0000313" key="16">
    <source>
        <dbReference type="EMBL" id="APW37534.1"/>
    </source>
</evidence>
<evidence type="ECO:0000256" key="4">
    <source>
        <dbReference type="ARBA" id="ARBA00022500"/>
    </source>
</evidence>
<evidence type="ECO:0000256" key="10">
    <source>
        <dbReference type="ARBA" id="ARBA00029447"/>
    </source>
</evidence>
<dbReference type="GO" id="GO:0004888">
    <property type="term" value="F:transmembrane signaling receptor activity"/>
    <property type="evidence" value="ECO:0007669"/>
    <property type="project" value="InterPro"/>
</dbReference>
<dbReference type="Pfam" id="PF00015">
    <property type="entry name" value="MCPsignal"/>
    <property type="match status" value="1"/>
</dbReference>
<keyword evidence="2" id="KW-1003">Cell membrane</keyword>
<feature type="domain" description="Methyl-accepting transducer" evidence="14">
    <location>
        <begin position="268"/>
        <end position="497"/>
    </location>
</feature>
<evidence type="ECO:0000259" key="15">
    <source>
        <dbReference type="PROSITE" id="PS50885"/>
    </source>
</evidence>
<keyword evidence="9 11" id="KW-0807">Transducer</keyword>
<accession>A0A1P8JUV4</accession>
<dbReference type="PANTHER" id="PTHR43531:SF14">
    <property type="entry name" value="METHYL-ACCEPTING CHEMOTAXIS PROTEIN I-RELATED"/>
    <property type="match status" value="1"/>
</dbReference>
<evidence type="ECO:0000256" key="9">
    <source>
        <dbReference type="ARBA" id="ARBA00023224"/>
    </source>
</evidence>
<feature type="domain" description="HAMP" evidence="15">
    <location>
        <begin position="211"/>
        <end position="263"/>
    </location>
</feature>
<dbReference type="AlphaFoldDB" id="A0A1P8JUV4"/>
<comment type="subcellular location">
    <subcellularLocation>
        <location evidence="1">Cell inner membrane</location>
        <topology evidence="1">Multi-pass membrane protein</topology>
    </subcellularLocation>
</comment>
<comment type="similarity">
    <text evidence="10">Belongs to the methyl-accepting chemotaxis (MCP) protein family.</text>
</comment>
<dbReference type="Proteomes" id="UP000186609">
    <property type="component" value="Chromosome"/>
</dbReference>
<keyword evidence="3" id="KW-0488">Methylation</keyword>
<dbReference type="FunFam" id="1.10.287.950:FF:000001">
    <property type="entry name" value="Methyl-accepting chemotaxis sensory transducer"/>
    <property type="match status" value="1"/>
</dbReference>
<dbReference type="InterPro" id="IPR003660">
    <property type="entry name" value="HAMP_dom"/>
</dbReference>
<evidence type="ECO:0000313" key="17">
    <source>
        <dbReference type="Proteomes" id="UP000186609"/>
    </source>
</evidence>
<dbReference type="InterPro" id="IPR003122">
    <property type="entry name" value="Tar_rcpt_lig-bd"/>
</dbReference>
<organism evidence="16 17">
    <name type="scientific">Rhodoferax koreensis</name>
    <dbReference type="NCBI Taxonomy" id="1842727"/>
    <lineage>
        <taxon>Bacteria</taxon>
        <taxon>Pseudomonadati</taxon>
        <taxon>Pseudomonadota</taxon>
        <taxon>Betaproteobacteria</taxon>
        <taxon>Burkholderiales</taxon>
        <taxon>Comamonadaceae</taxon>
        <taxon>Rhodoferax</taxon>
    </lineage>
</organism>
<evidence type="ECO:0000256" key="6">
    <source>
        <dbReference type="ARBA" id="ARBA00022692"/>
    </source>
</evidence>
<reference evidence="16 17" key="1">
    <citation type="submission" date="2017-01" db="EMBL/GenBank/DDBJ databases">
        <authorList>
            <person name="Mah S.A."/>
            <person name="Swanson W.J."/>
            <person name="Moy G.W."/>
            <person name="Vacquier V.D."/>
        </authorList>
    </citation>
    <scope>NUCLEOTIDE SEQUENCE [LARGE SCALE GENOMIC DNA]</scope>
    <source>
        <strain evidence="16 17">DCY110</strain>
    </source>
</reference>
<dbReference type="OrthoDB" id="9806477at2"/>
<evidence type="ECO:0000256" key="3">
    <source>
        <dbReference type="ARBA" id="ARBA00022481"/>
    </source>
</evidence>
<dbReference type="GO" id="GO:0007165">
    <property type="term" value="P:signal transduction"/>
    <property type="evidence" value="ECO:0007669"/>
    <property type="project" value="UniProtKB-KW"/>
</dbReference>
<dbReference type="Pfam" id="PF02203">
    <property type="entry name" value="TarH"/>
    <property type="match status" value="1"/>
</dbReference>